<dbReference type="InterPro" id="IPR050482">
    <property type="entry name" value="Sensor_HK_TwoCompSys"/>
</dbReference>
<dbReference type="Proteomes" id="UP001597023">
    <property type="component" value="Unassembled WGS sequence"/>
</dbReference>
<keyword evidence="1" id="KW-0808">Transferase</keyword>
<dbReference type="Gene3D" id="1.20.5.1930">
    <property type="match status" value="1"/>
</dbReference>
<evidence type="ECO:0000259" key="5">
    <source>
        <dbReference type="Pfam" id="PF07730"/>
    </source>
</evidence>
<keyword evidence="7" id="KW-1185">Reference proteome</keyword>
<feature type="transmembrane region" description="Helical" evidence="4">
    <location>
        <begin position="12"/>
        <end position="31"/>
    </location>
</feature>
<keyword evidence="4" id="KW-1133">Transmembrane helix</keyword>
<feature type="transmembrane region" description="Helical" evidence="4">
    <location>
        <begin position="114"/>
        <end position="132"/>
    </location>
</feature>
<keyword evidence="2 6" id="KW-0418">Kinase</keyword>
<evidence type="ECO:0000313" key="7">
    <source>
        <dbReference type="Proteomes" id="UP001597023"/>
    </source>
</evidence>
<dbReference type="GO" id="GO:0016301">
    <property type="term" value="F:kinase activity"/>
    <property type="evidence" value="ECO:0007669"/>
    <property type="project" value="UniProtKB-KW"/>
</dbReference>
<dbReference type="InterPro" id="IPR011712">
    <property type="entry name" value="Sig_transdc_His_kin_sub3_dim/P"/>
</dbReference>
<dbReference type="EMBL" id="JBHTEB010000001">
    <property type="protein sequence ID" value="MFD0313341.1"/>
    <property type="molecule type" value="Genomic_DNA"/>
</dbReference>
<dbReference type="PANTHER" id="PTHR24421:SF63">
    <property type="entry name" value="SENSOR HISTIDINE KINASE DESK"/>
    <property type="match status" value="1"/>
</dbReference>
<keyword evidence="3" id="KW-0902">Two-component regulatory system</keyword>
<proteinExistence type="predicted"/>
<accession>A0ABW2W670</accession>
<dbReference type="Pfam" id="PF07730">
    <property type="entry name" value="HisKA_3"/>
    <property type="match status" value="1"/>
</dbReference>
<feature type="transmembrane region" description="Helical" evidence="4">
    <location>
        <begin position="43"/>
        <end position="62"/>
    </location>
</feature>
<keyword evidence="4" id="KW-0812">Transmembrane</keyword>
<keyword evidence="4" id="KW-0472">Membrane</keyword>
<feature type="transmembrane region" description="Helical" evidence="4">
    <location>
        <begin position="144"/>
        <end position="166"/>
    </location>
</feature>
<dbReference type="CDD" id="cd16917">
    <property type="entry name" value="HATPase_UhpB-NarQ-NarX-like"/>
    <property type="match status" value="1"/>
</dbReference>
<feature type="domain" description="Signal transduction histidine kinase subgroup 3 dimerisation and phosphoacceptor" evidence="5">
    <location>
        <begin position="183"/>
        <end position="247"/>
    </location>
</feature>
<evidence type="ECO:0000313" key="6">
    <source>
        <dbReference type="EMBL" id="MFD0313341.1"/>
    </source>
</evidence>
<evidence type="ECO:0000256" key="2">
    <source>
        <dbReference type="ARBA" id="ARBA00022777"/>
    </source>
</evidence>
<evidence type="ECO:0000256" key="4">
    <source>
        <dbReference type="SAM" id="Phobius"/>
    </source>
</evidence>
<feature type="transmembrane region" description="Helical" evidence="4">
    <location>
        <begin position="82"/>
        <end position="108"/>
    </location>
</feature>
<dbReference type="PANTHER" id="PTHR24421">
    <property type="entry name" value="NITRATE/NITRITE SENSOR PROTEIN NARX-RELATED"/>
    <property type="match status" value="1"/>
</dbReference>
<name>A0ABW2W670_9ACTN</name>
<comment type="caution">
    <text evidence="6">The sequence shown here is derived from an EMBL/GenBank/DDBJ whole genome shotgun (WGS) entry which is preliminary data.</text>
</comment>
<protein>
    <submittedName>
        <fullName evidence="6">Sensor histidine kinase</fullName>
    </submittedName>
</protein>
<dbReference type="RefSeq" id="WP_381604894.1">
    <property type="nucleotide sequence ID" value="NZ_JBHTEB010000001.1"/>
</dbReference>
<sequence>MIRRARPSQGAAVALVAVAVLVAGSLALLAVDVLGQPLSRRTLITGVVLLILLPAVLLGQYAPPPYRLPYRWRWRLLGVQALLTYLPVLLFEYAWLSLLGFLAGAVLLTVPRPVSVVIALAVVASGPALVHSSLASTHRSGMSVLVSTVVTGSAVYAVVHLALLAARLQASQTQAARLAEYRERARIAQDLHDLFGSSRVSIAVQSEGALRHTEPATPAHEALSEIARLARQAHHEVRGLTSAHAPAQLHAELAHARRLLSGAGVATTTTLPPRLKLPAAVSGCVGAVLREAVSNVLQHSRATRCDIVLTARPSRVRLSVRNDGAPPRAAPGPHAGSGLAGLRFRALVLGGTVETACADGRFALTVELPLDPAVPLGDADRVHHGAGV</sequence>
<evidence type="ECO:0000256" key="3">
    <source>
        <dbReference type="ARBA" id="ARBA00023012"/>
    </source>
</evidence>
<evidence type="ECO:0000256" key="1">
    <source>
        <dbReference type="ARBA" id="ARBA00022679"/>
    </source>
</evidence>
<gene>
    <name evidence="6" type="ORF">ACFQZ6_03635</name>
</gene>
<dbReference type="InterPro" id="IPR036890">
    <property type="entry name" value="HATPase_C_sf"/>
</dbReference>
<dbReference type="SUPFAM" id="SSF55874">
    <property type="entry name" value="ATPase domain of HSP90 chaperone/DNA topoisomerase II/histidine kinase"/>
    <property type="match status" value="1"/>
</dbReference>
<reference evidence="7" key="1">
    <citation type="journal article" date="2019" name="Int. J. Syst. Evol. Microbiol.">
        <title>The Global Catalogue of Microorganisms (GCM) 10K type strain sequencing project: providing services to taxonomists for standard genome sequencing and annotation.</title>
        <authorList>
            <consortium name="The Broad Institute Genomics Platform"/>
            <consortium name="The Broad Institute Genome Sequencing Center for Infectious Disease"/>
            <person name="Wu L."/>
            <person name="Ma J."/>
        </authorList>
    </citation>
    <scope>NUCLEOTIDE SEQUENCE [LARGE SCALE GENOMIC DNA]</scope>
    <source>
        <strain evidence="7">CGMCC 4.7400</strain>
    </source>
</reference>
<organism evidence="6 7">
    <name type="scientific">Streptomyces flavalbus</name>
    <dbReference type="NCBI Taxonomy" id="2665155"/>
    <lineage>
        <taxon>Bacteria</taxon>
        <taxon>Bacillati</taxon>
        <taxon>Actinomycetota</taxon>
        <taxon>Actinomycetes</taxon>
        <taxon>Kitasatosporales</taxon>
        <taxon>Streptomycetaceae</taxon>
        <taxon>Streptomyces</taxon>
    </lineage>
</organism>
<dbReference type="Gene3D" id="3.30.565.10">
    <property type="entry name" value="Histidine kinase-like ATPase, C-terminal domain"/>
    <property type="match status" value="1"/>
</dbReference>